<evidence type="ECO:0000259" key="10">
    <source>
        <dbReference type="Pfam" id="PF25940"/>
    </source>
</evidence>
<gene>
    <name evidence="11" type="ORF">IV67_GL001423</name>
</gene>
<feature type="region of interest" description="Disordered" evidence="6">
    <location>
        <begin position="157"/>
        <end position="192"/>
    </location>
</feature>
<organism evidence="11 12">
    <name type="scientific">Weissella minor</name>
    <dbReference type="NCBI Taxonomy" id="1620"/>
    <lineage>
        <taxon>Bacteria</taxon>
        <taxon>Bacillati</taxon>
        <taxon>Bacillota</taxon>
        <taxon>Bacilli</taxon>
        <taxon>Lactobacillales</taxon>
        <taxon>Lactobacillaceae</taxon>
        <taxon>Weissella</taxon>
    </lineage>
</organism>
<feature type="region of interest" description="Disordered" evidence="6">
    <location>
        <begin position="213"/>
        <end position="239"/>
    </location>
</feature>
<feature type="compositionally biased region" description="Low complexity" evidence="6">
    <location>
        <begin position="213"/>
        <end position="229"/>
    </location>
</feature>
<name>A0A0R2JLR5_9LACO</name>
<evidence type="ECO:0000313" key="11">
    <source>
        <dbReference type="EMBL" id="KRN78113.1"/>
    </source>
</evidence>
<comment type="similarity">
    <text evidence="2">Belongs to the membrane fusion protein (MFP) (TC 8.A.1) family.</text>
</comment>
<keyword evidence="4 7" id="KW-1133">Transmembrane helix</keyword>
<dbReference type="Pfam" id="PF25887">
    <property type="entry name" value="HB_LcnD"/>
    <property type="match status" value="1"/>
</dbReference>
<dbReference type="Proteomes" id="UP000051673">
    <property type="component" value="Unassembled WGS sequence"/>
</dbReference>
<dbReference type="PANTHER" id="PTHR30386:SF26">
    <property type="entry name" value="TRANSPORT PROTEIN COMB"/>
    <property type="match status" value="1"/>
</dbReference>
<dbReference type="PATRIC" id="fig|1620.3.peg.1445"/>
<feature type="domain" description="LcnD-like C-terminal" evidence="10">
    <location>
        <begin position="270"/>
        <end position="354"/>
    </location>
</feature>
<evidence type="ECO:0000256" key="3">
    <source>
        <dbReference type="ARBA" id="ARBA00022692"/>
    </source>
</evidence>
<dbReference type="RefSeq" id="WP_057785892.1">
    <property type="nucleotide sequence ID" value="NZ_JQCD01000001.1"/>
</dbReference>
<dbReference type="PANTHER" id="PTHR30386">
    <property type="entry name" value="MEMBRANE FUSION SUBUNIT OF EMRAB-TOLC MULTIDRUG EFFLUX PUMP"/>
    <property type="match status" value="1"/>
</dbReference>
<comment type="caution">
    <text evidence="11">The sequence shown here is derived from an EMBL/GenBank/DDBJ whole genome shotgun (WGS) entry which is preliminary data.</text>
</comment>
<protein>
    <submittedName>
        <fullName evidence="11">Abpd bacteriocin export accessory protein</fullName>
    </submittedName>
</protein>
<evidence type="ECO:0000256" key="6">
    <source>
        <dbReference type="SAM" id="MobiDB-lite"/>
    </source>
</evidence>
<evidence type="ECO:0000256" key="7">
    <source>
        <dbReference type="SAM" id="Phobius"/>
    </source>
</evidence>
<dbReference type="GO" id="GO:0016020">
    <property type="term" value="C:membrane"/>
    <property type="evidence" value="ECO:0007669"/>
    <property type="project" value="UniProtKB-SubCell"/>
</dbReference>
<dbReference type="STRING" id="1620.IV67_GL001423"/>
<keyword evidence="12" id="KW-1185">Reference proteome</keyword>
<dbReference type="InterPro" id="IPR058795">
    <property type="entry name" value="LcnD_C"/>
</dbReference>
<sequence length="367" mass="41148">MIDNNLLESSEFYNKRYGTFATKLIWPIVIGLILIVIFMCLTKKEIVVKAVGSIEPKKPLAIIQSSSNNPVKINNLHENKSVTKGDLLIQYDNSDIKSNQDLVAHKYKKNYAKTQALEIYKQSIITGQNLFNGTDDYGYADQYNDYLAQLADINTSTQQNNSDIRSSDNTQAKKNGDITRSNQSNTEKQKSLQAKTLADINQQLSDLSDQNDQLDAEQNNNDTQNQSQSIEAPKDGILHVENNNVKTKYLTSGSELAQIYPKLSIDTPLSATFYIPTDKLNGIQNGQKIRFRANQQGPKPLLLTGKIHQIDSAPTSTKQGDAYKVTANLKPTKKQYTKIRYGLTGNISVITGQKTWLNYVKDLLFTK</sequence>
<dbReference type="OrthoDB" id="2237368at2"/>
<keyword evidence="3 7" id="KW-0812">Transmembrane</keyword>
<evidence type="ECO:0000259" key="9">
    <source>
        <dbReference type="Pfam" id="PF25935"/>
    </source>
</evidence>
<evidence type="ECO:0000256" key="1">
    <source>
        <dbReference type="ARBA" id="ARBA00004167"/>
    </source>
</evidence>
<dbReference type="Gene3D" id="2.40.30.170">
    <property type="match status" value="1"/>
</dbReference>
<evidence type="ECO:0000259" key="8">
    <source>
        <dbReference type="Pfam" id="PF25887"/>
    </source>
</evidence>
<reference evidence="11 12" key="1">
    <citation type="journal article" date="2015" name="Genome Announc.">
        <title>Expanding the biotechnology potential of lactobacilli through comparative genomics of 213 strains and associated genera.</title>
        <authorList>
            <person name="Sun Z."/>
            <person name="Harris H.M."/>
            <person name="McCann A."/>
            <person name="Guo C."/>
            <person name="Argimon S."/>
            <person name="Zhang W."/>
            <person name="Yang X."/>
            <person name="Jeffery I.B."/>
            <person name="Cooney J.C."/>
            <person name="Kagawa T.F."/>
            <person name="Liu W."/>
            <person name="Song Y."/>
            <person name="Salvetti E."/>
            <person name="Wrobel A."/>
            <person name="Rasinkangas P."/>
            <person name="Parkhill J."/>
            <person name="Rea M.C."/>
            <person name="O'Sullivan O."/>
            <person name="Ritari J."/>
            <person name="Douillard F.P."/>
            <person name="Paul Ross R."/>
            <person name="Yang R."/>
            <person name="Briner A.E."/>
            <person name="Felis G.E."/>
            <person name="de Vos W.M."/>
            <person name="Barrangou R."/>
            <person name="Klaenhammer T.R."/>
            <person name="Caufield P.W."/>
            <person name="Cui Y."/>
            <person name="Zhang H."/>
            <person name="O'Toole P.W."/>
        </authorList>
    </citation>
    <scope>NUCLEOTIDE SEQUENCE [LARGE SCALE GENOMIC DNA]</scope>
    <source>
        <strain evidence="11 12">DSM 20014</strain>
    </source>
</reference>
<evidence type="ECO:0000256" key="5">
    <source>
        <dbReference type="ARBA" id="ARBA00023136"/>
    </source>
</evidence>
<dbReference type="InterPro" id="IPR050739">
    <property type="entry name" value="MFP"/>
</dbReference>
<evidence type="ECO:0000313" key="12">
    <source>
        <dbReference type="Proteomes" id="UP000051673"/>
    </source>
</evidence>
<dbReference type="Pfam" id="PF25935">
    <property type="entry name" value="BSH_LcnD"/>
    <property type="match status" value="1"/>
</dbReference>
<feature type="domain" description="LcnD-like long helical bundle" evidence="8">
    <location>
        <begin position="111"/>
        <end position="181"/>
    </location>
</feature>
<evidence type="ECO:0000256" key="4">
    <source>
        <dbReference type="ARBA" id="ARBA00022989"/>
    </source>
</evidence>
<evidence type="ECO:0000256" key="2">
    <source>
        <dbReference type="ARBA" id="ARBA00009477"/>
    </source>
</evidence>
<comment type="subcellular location">
    <subcellularLocation>
        <location evidence="1">Membrane</location>
        <topology evidence="1">Single-pass membrane protein</topology>
    </subcellularLocation>
</comment>
<feature type="transmembrane region" description="Helical" evidence="7">
    <location>
        <begin position="20"/>
        <end position="41"/>
    </location>
</feature>
<dbReference type="EMBL" id="JQCD01000001">
    <property type="protein sequence ID" value="KRN78113.1"/>
    <property type="molecule type" value="Genomic_DNA"/>
</dbReference>
<accession>A0A0R2JLR5</accession>
<dbReference type="InterPro" id="IPR058794">
    <property type="entry name" value="HB_LcnD"/>
</dbReference>
<dbReference type="AlphaFoldDB" id="A0A0R2JLR5"/>
<dbReference type="InterPro" id="IPR058786">
    <property type="entry name" value="BSH_LcnD"/>
</dbReference>
<proteinExistence type="inferred from homology"/>
<feature type="domain" description="LcnD-like barrel-sandwich hybrid" evidence="9">
    <location>
        <begin position="60"/>
        <end position="261"/>
    </location>
</feature>
<dbReference type="Pfam" id="PF25940">
    <property type="entry name" value="LcnD_C"/>
    <property type="match status" value="1"/>
</dbReference>
<keyword evidence="5 7" id="KW-0472">Membrane</keyword>